<evidence type="ECO:0000313" key="2">
    <source>
        <dbReference type="Proteomes" id="UP000014480"/>
    </source>
</evidence>
<dbReference type="EMBL" id="AMCV02000006">
    <property type="protein sequence ID" value="TDZ23444.1"/>
    <property type="molecule type" value="Genomic_DNA"/>
</dbReference>
<comment type="caution">
    <text evidence="1">The sequence shown here is derived from an EMBL/GenBank/DDBJ whole genome shotgun (WGS) entry which is preliminary data.</text>
</comment>
<reference evidence="2" key="1">
    <citation type="journal article" date="2013" name="New Phytol.">
        <title>Comparative genomic and transcriptomic analyses reveal the hemibiotrophic stage shift of Colletotrichum fungi.</title>
        <authorList>
            <person name="Gan P."/>
            <person name="Ikeda K."/>
            <person name="Irieda H."/>
            <person name="Narusaka M."/>
            <person name="O'Connell R.J."/>
            <person name="Narusaka Y."/>
            <person name="Takano Y."/>
            <person name="Kubo Y."/>
            <person name="Shirasu K."/>
        </authorList>
    </citation>
    <scope>NUCLEOTIDE SEQUENCE [LARGE SCALE GENOMIC DNA]</scope>
    <source>
        <strain evidence="2">104-T / ATCC 96160 / CBS 514.97 / LARS 414 / MAFF 240422</strain>
    </source>
</reference>
<proteinExistence type="predicted"/>
<dbReference type="OrthoDB" id="4819569at2759"/>
<dbReference type="Proteomes" id="UP000014480">
    <property type="component" value="Unassembled WGS sequence"/>
</dbReference>
<reference evidence="2" key="2">
    <citation type="journal article" date="2019" name="Mol. Plant Microbe Interact.">
        <title>Genome sequence resources for four phytopathogenic fungi from the Colletotrichum orbiculare species complex.</title>
        <authorList>
            <person name="Gan P."/>
            <person name="Tsushima A."/>
            <person name="Narusaka M."/>
            <person name="Narusaka Y."/>
            <person name="Takano Y."/>
            <person name="Kubo Y."/>
            <person name="Shirasu K."/>
        </authorList>
    </citation>
    <scope>GENOME REANNOTATION</scope>
    <source>
        <strain evidence="2">104-T / ATCC 96160 / CBS 514.97 / LARS 414 / MAFF 240422</strain>
    </source>
</reference>
<accession>A0A484G0V1</accession>
<name>A0A484G0V1_COLOR</name>
<protein>
    <submittedName>
        <fullName evidence="1">Uncharacterized protein</fullName>
    </submittedName>
</protein>
<evidence type="ECO:0000313" key="1">
    <source>
        <dbReference type="EMBL" id="TDZ23444.1"/>
    </source>
</evidence>
<organism evidence="1 2">
    <name type="scientific">Colletotrichum orbiculare (strain 104-T / ATCC 96160 / CBS 514.97 / LARS 414 / MAFF 240422)</name>
    <name type="common">Cucumber anthracnose fungus</name>
    <name type="synonym">Colletotrichum lagenarium</name>
    <dbReference type="NCBI Taxonomy" id="1213857"/>
    <lineage>
        <taxon>Eukaryota</taxon>
        <taxon>Fungi</taxon>
        <taxon>Dikarya</taxon>
        <taxon>Ascomycota</taxon>
        <taxon>Pezizomycotina</taxon>
        <taxon>Sordariomycetes</taxon>
        <taxon>Hypocreomycetidae</taxon>
        <taxon>Glomerellales</taxon>
        <taxon>Glomerellaceae</taxon>
        <taxon>Colletotrichum</taxon>
        <taxon>Colletotrichum orbiculare species complex</taxon>
    </lineage>
</organism>
<dbReference type="AlphaFoldDB" id="A0A484G0V1"/>
<gene>
    <name evidence="1" type="ORF">Cob_v003919</name>
</gene>
<sequence length="379" mass="41962">MAGKKRLTRQELMKLCTWTTMLGRCPYTRITLIKDGLRCLSPYCKLHCCKKIENNAPCAHPRINNRGYCHQHLLCTGITNDQRCMNYIKNHDPKAFKFCSQLHNCIQQDCDAERTQMNNVDLRYCPDHRCSVAECASPRAPNGSPNCESHTCASPACLATCPGAAGDPHDPSRFCERHRVCASAGCRRFAYLRENGMPANFCGAHFCRWEGAGGCDEGRAAASADGMCAGHVCVEPGCLKAKEHRVEGASFCKNHAYHCEEHSTVRCAKQRCDTPVVDGTALCQNHLCKHRPCTSERMPFGELCVQHKCSVQTCPQERCYTKLPANMFMGPGGVFGGDFEWPLSSFCSSIPAAVSKTLASLHLRLVSPHATCQRKGTRH</sequence>
<keyword evidence="2" id="KW-1185">Reference proteome</keyword>
<dbReference type="STRING" id="1213857.A0A484G0V1"/>